<dbReference type="InterPro" id="IPR002423">
    <property type="entry name" value="Cpn60/GroEL/TCP-1"/>
</dbReference>
<comment type="similarity">
    <text evidence="2 7">Belongs to the TCP-1 chaperonin family.</text>
</comment>
<evidence type="ECO:0000256" key="7">
    <source>
        <dbReference type="RuleBase" id="RU004187"/>
    </source>
</evidence>
<dbReference type="InterPro" id="IPR027410">
    <property type="entry name" value="TCP-1-like_intermed_sf"/>
</dbReference>
<keyword evidence="9" id="KW-1185">Reference proteome</keyword>
<accession>A0A1E3QBX9</accession>
<reference evidence="8 9" key="1">
    <citation type="journal article" date="2016" name="Proc. Natl. Acad. Sci. U.S.A.">
        <title>Comparative genomics of biotechnologically important yeasts.</title>
        <authorList>
            <person name="Riley R."/>
            <person name="Haridas S."/>
            <person name="Wolfe K.H."/>
            <person name="Lopes M.R."/>
            <person name="Hittinger C.T."/>
            <person name="Goeker M."/>
            <person name="Salamov A.A."/>
            <person name="Wisecaver J.H."/>
            <person name="Long T.M."/>
            <person name="Calvey C.H."/>
            <person name="Aerts A.L."/>
            <person name="Barry K.W."/>
            <person name="Choi C."/>
            <person name="Clum A."/>
            <person name="Coughlan A.Y."/>
            <person name="Deshpande S."/>
            <person name="Douglass A.P."/>
            <person name="Hanson S.J."/>
            <person name="Klenk H.-P."/>
            <person name="LaButti K.M."/>
            <person name="Lapidus A."/>
            <person name="Lindquist E.A."/>
            <person name="Lipzen A.M."/>
            <person name="Meier-Kolthoff J.P."/>
            <person name="Ohm R.A."/>
            <person name="Otillar R.P."/>
            <person name="Pangilinan J.L."/>
            <person name="Peng Y."/>
            <person name="Rokas A."/>
            <person name="Rosa C.A."/>
            <person name="Scheuner C."/>
            <person name="Sibirny A.A."/>
            <person name="Slot J.C."/>
            <person name="Stielow J.B."/>
            <person name="Sun H."/>
            <person name="Kurtzman C.P."/>
            <person name="Blackwell M."/>
            <person name="Grigoriev I.V."/>
            <person name="Jeffries T.W."/>
        </authorList>
    </citation>
    <scope>NUCLEOTIDE SEQUENCE [LARGE SCALE GENOMIC DNA]</scope>
    <source>
        <strain evidence="8 9">NRRL Y-11557</strain>
    </source>
</reference>
<dbReference type="GO" id="GO:0051082">
    <property type="term" value="F:unfolded protein binding"/>
    <property type="evidence" value="ECO:0007669"/>
    <property type="project" value="EnsemblFungi"/>
</dbReference>
<dbReference type="STRING" id="675824.A0A1E3QBX9"/>
<dbReference type="GO" id="GO:0005524">
    <property type="term" value="F:ATP binding"/>
    <property type="evidence" value="ECO:0007669"/>
    <property type="project" value="UniProtKB-KW"/>
</dbReference>
<evidence type="ECO:0000256" key="3">
    <source>
        <dbReference type="ARBA" id="ARBA00022490"/>
    </source>
</evidence>
<dbReference type="Gene3D" id="1.10.560.10">
    <property type="entry name" value="GroEL-like equatorial domain"/>
    <property type="match status" value="1"/>
</dbReference>
<keyword evidence="5 7" id="KW-0067">ATP-binding</keyword>
<dbReference type="PRINTS" id="PR00304">
    <property type="entry name" value="TCOMPLEXTCP1"/>
</dbReference>
<name>A0A1E3QBX9_LIPST</name>
<dbReference type="CDD" id="cd03341">
    <property type="entry name" value="TCP1_theta"/>
    <property type="match status" value="1"/>
</dbReference>
<evidence type="ECO:0000313" key="9">
    <source>
        <dbReference type="Proteomes" id="UP000094385"/>
    </source>
</evidence>
<comment type="subcellular location">
    <subcellularLocation>
        <location evidence="1">Cytoplasm</location>
    </subcellularLocation>
</comment>
<dbReference type="AlphaFoldDB" id="A0A1E3QBX9"/>
<organism evidence="8 9">
    <name type="scientific">Lipomyces starkeyi NRRL Y-11557</name>
    <dbReference type="NCBI Taxonomy" id="675824"/>
    <lineage>
        <taxon>Eukaryota</taxon>
        <taxon>Fungi</taxon>
        <taxon>Dikarya</taxon>
        <taxon>Ascomycota</taxon>
        <taxon>Saccharomycotina</taxon>
        <taxon>Lipomycetes</taxon>
        <taxon>Lipomycetales</taxon>
        <taxon>Lipomycetaceae</taxon>
        <taxon>Lipomyces</taxon>
    </lineage>
</organism>
<keyword evidence="4 7" id="KW-0547">Nucleotide-binding</keyword>
<dbReference type="Gene3D" id="3.30.260.10">
    <property type="entry name" value="TCP-1-like chaperonin intermediate domain"/>
    <property type="match status" value="1"/>
</dbReference>
<evidence type="ECO:0000256" key="6">
    <source>
        <dbReference type="ARBA" id="ARBA00023186"/>
    </source>
</evidence>
<dbReference type="SUPFAM" id="SSF54849">
    <property type="entry name" value="GroEL-intermediate domain like"/>
    <property type="match status" value="1"/>
</dbReference>
<dbReference type="FunFam" id="3.50.7.10:FF:000008">
    <property type="entry name" value="T-complex protein 1 subunit theta"/>
    <property type="match status" value="1"/>
</dbReference>
<dbReference type="InterPro" id="IPR027409">
    <property type="entry name" value="GroEL-like_apical_dom_sf"/>
</dbReference>
<dbReference type="SUPFAM" id="SSF52029">
    <property type="entry name" value="GroEL apical domain-like"/>
    <property type="match status" value="1"/>
</dbReference>
<evidence type="ECO:0000256" key="5">
    <source>
        <dbReference type="ARBA" id="ARBA00022840"/>
    </source>
</evidence>
<gene>
    <name evidence="8" type="ORF">LIPSTDRAFT_69128</name>
</gene>
<dbReference type="InterPro" id="IPR017998">
    <property type="entry name" value="Chaperone_TCP-1"/>
</dbReference>
<dbReference type="Pfam" id="PF00118">
    <property type="entry name" value="Cpn60_TCP1"/>
    <property type="match status" value="1"/>
</dbReference>
<dbReference type="GO" id="GO:0140662">
    <property type="term" value="F:ATP-dependent protein folding chaperone"/>
    <property type="evidence" value="ECO:0007669"/>
    <property type="project" value="InterPro"/>
</dbReference>
<dbReference type="Gene3D" id="3.50.7.10">
    <property type="entry name" value="GroEL"/>
    <property type="match status" value="1"/>
</dbReference>
<evidence type="ECO:0000256" key="2">
    <source>
        <dbReference type="ARBA" id="ARBA00008020"/>
    </source>
</evidence>
<dbReference type="Proteomes" id="UP000094385">
    <property type="component" value="Unassembled WGS sequence"/>
</dbReference>
<dbReference type="PANTHER" id="PTHR11353">
    <property type="entry name" value="CHAPERONIN"/>
    <property type="match status" value="1"/>
</dbReference>
<dbReference type="GO" id="GO:0005832">
    <property type="term" value="C:chaperonin-containing T-complex"/>
    <property type="evidence" value="ECO:0007669"/>
    <property type="project" value="EnsemblFungi"/>
</dbReference>
<dbReference type="SUPFAM" id="SSF48592">
    <property type="entry name" value="GroEL equatorial domain-like"/>
    <property type="match status" value="1"/>
</dbReference>
<evidence type="ECO:0000313" key="8">
    <source>
        <dbReference type="EMBL" id="ODQ74984.1"/>
    </source>
</evidence>
<evidence type="ECO:0000256" key="1">
    <source>
        <dbReference type="ARBA" id="ARBA00004496"/>
    </source>
</evidence>
<dbReference type="InterPro" id="IPR027413">
    <property type="entry name" value="GROEL-like_equatorial_sf"/>
</dbReference>
<evidence type="ECO:0000256" key="4">
    <source>
        <dbReference type="ARBA" id="ARBA00022741"/>
    </source>
</evidence>
<dbReference type="OrthoDB" id="1748577at2759"/>
<keyword evidence="6 7" id="KW-0143">Chaperone</keyword>
<dbReference type="NCBIfam" id="TIGR02346">
    <property type="entry name" value="chap_CCT_theta"/>
    <property type="match status" value="1"/>
</dbReference>
<keyword evidence="3" id="KW-0963">Cytoplasm</keyword>
<sequence length="553" mass="59981">MSGLSLPSAPGTQLFKPGYQTYQSEDGAISRNITACREIASIVRSSIGPCGRNKIVINHLQKVFLTSDAATILRELDVIHPAAKLMVMACQQQETEMGDATNLVIVMAGEFLNQAESLIRIGLHPADIIQGYELAEKFTQSELRELSVEKVEDLLSQTELFKAIRPAIASKQYGNEDLLAELVAEAVFSVLPKNPKNFNVDNIRVVKIMGSSLDASRVVKGMVFNREPEGSIKKIASKARVGVFTCPIDISQTETKGTVLLHNAKEMLNFSQDEEAHLESSIKALADTGMRVLVAGANVGELALNYLNRYGILVLRVPSKFDLRRLCRVVGATPLPRLGVPMPEEMGKVDVVETIEIGGDRVTVVRQEHEATRTSTVVVRGATQGLLDDVERAIDDGVNVVKALTKDPRLVPGAGATEIELVQRIVQYGEKTPGILQHAIKKYGDAFEIVPRILAENSGLDATEVLGRLYTAHGKKDDWNAGVDVDDNDGTGVLDAKEHGIFDALSAKSWAIKLATDTVNTILSVDQIVMAKRAGGPAMPKQAMPGNWDADDD</sequence>
<evidence type="ECO:0008006" key="10">
    <source>
        <dbReference type="Google" id="ProtNLM"/>
    </source>
</evidence>
<protein>
    <recommendedName>
        <fullName evidence="10">CCT-theta</fullName>
    </recommendedName>
</protein>
<proteinExistence type="inferred from homology"/>
<dbReference type="InterPro" id="IPR012721">
    <property type="entry name" value="Chap_CCT_theta"/>
</dbReference>
<dbReference type="GO" id="GO:0016887">
    <property type="term" value="F:ATP hydrolysis activity"/>
    <property type="evidence" value="ECO:0007669"/>
    <property type="project" value="InterPro"/>
</dbReference>
<dbReference type="EMBL" id="KV454291">
    <property type="protein sequence ID" value="ODQ74984.1"/>
    <property type="molecule type" value="Genomic_DNA"/>
</dbReference>